<evidence type="ECO:0000256" key="3">
    <source>
        <dbReference type="ARBA" id="ARBA00022989"/>
    </source>
</evidence>
<dbReference type="InterPro" id="IPR010432">
    <property type="entry name" value="RDD"/>
</dbReference>
<dbReference type="AlphaFoldDB" id="A0A6J7V7M7"/>
<dbReference type="GO" id="GO:0016020">
    <property type="term" value="C:membrane"/>
    <property type="evidence" value="ECO:0007669"/>
    <property type="project" value="UniProtKB-SubCell"/>
</dbReference>
<evidence type="ECO:0000313" key="8">
    <source>
        <dbReference type="EMBL" id="CAB4713554.1"/>
    </source>
</evidence>
<comment type="subcellular location">
    <subcellularLocation>
        <location evidence="1">Membrane</location>
        <topology evidence="1">Multi-pass membrane protein</topology>
    </subcellularLocation>
</comment>
<evidence type="ECO:0000256" key="5">
    <source>
        <dbReference type="SAM" id="Phobius"/>
    </source>
</evidence>
<accession>A0A6J7V7M7</accession>
<evidence type="ECO:0000313" key="13">
    <source>
        <dbReference type="EMBL" id="CAB5048087.1"/>
    </source>
</evidence>
<keyword evidence="4 5" id="KW-0472">Membrane</keyword>
<feature type="transmembrane region" description="Helical" evidence="5">
    <location>
        <begin position="83"/>
        <end position="99"/>
    </location>
</feature>
<reference evidence="14" key="1">
    <citation type="submission" date="2020-05" db="EMBL/GenBank/DDBJ databases">
        <authorList>
            <person name="Chiriac C."/>
            <person name="Salcher M."/>
            <person name="Ghai R."/>
            <person name="Kavagutti S V."/>
        </authorList>
    </citation>
    <scope>NUCLEOTIDE SEQUENCE</scope>
</reference>
<evidence type="ECO:0000313" key="11">
    <source>
        <dbReference type="EMBL" id="CAB4844122.1"/>
    </source>
</evidence>
<feature type="domain" description="RDD" evidence="6">
    <location>
        <begin position="6"/>
        <end position="92"/>
    </location>
</feature>
<dbReference type="EMBL" id="CAFBQK010000029">
    <property type="protein sequence ID" value="CAB5048087.1"/>
    <property type="molecule type" value="Genomic_DNA"/>
</dbReference>
<name>A0A6J7V7M7_9ZZZZ</name>
<evidence type="ECO:0000313" key="7">
    <source>
        <dbReference type="EMBL" id="CAB4653133.1"/>
    </source>
</evidence>
<dbReference type="EMBL" id="CAFBRB010000035">
    <property type="protein sequence ID" value="CAB5073602.1"/>
    <property type="molecule type" value="Genomic_DNA"/>
</dbReference>
<evidence type="ECO:0000313" key="9">
    <source>
        <dbReference type="EMBL" id="CAB4772874.1"/>
    </source>
</evidence>
<dbReference type="EMBL" id="CAEZYB010000156">
    <property type="protein sequence ID" value="CAB4713554.1"/>
    <property type="molecule type" value="Genomic_DNA"/>
</dbReference>
<dbReference type="EMBL" id="CAFAZX010000058">
    <property type="protein sequence ID" value="CAB4844122.1"/>
    <property type="molecule type" value="Genomic_DNA"/>
</dbReference>
<evidence type="ECO:0000256" key="4">
    <source>
        <dbReference type="ARBA" id="ARBA00023136"/>
    </source>
</evidence>
<dbReference type="EMBL" id="CAEZZR010000049">
    <property type="protein sequence ID" value="CAB4772874.1"/>
    <property type="molecule type" value="Genomic_DNA"/>
</dbReference>
<proteinExistence type="predicted"/>
<dbReference type="Pfam" id="PF06271">
    <property type="entry name" value="RDD"/>
    <property type="match status" value="1"/>
</dbReference>
<keyword evidence="3 5" id="KW-1133">Transmembrane helix</keyword>
<dbReference type="EMBL" id="CAEZWO010000016">
    <property type="protein sequence ID" value="CAB4653133.1"/>
    <property type="molecule type" value="Genomic_DNA"/>
</dbReference>
<keyword evidence="2 5" id="KW-0812">Transmembrane</keyword>
<evidence type="ECO:0000256" key="2">
    <source>
        <dbReference type="ARBA" id="ARBA00022692"/>
    </source>
</evidence>
<evidence type="ECO:0000313" key="10">
    <source>
        <dbReference type="EMBL" id="CAB4830866.1"/>
    </source>
</evidence>
<evidence type="ECO:0000259" key="6">
    <source>
        <dbReference type="Pfam" id="PF06271"/>
    </source>
</evidence>
<dbReference type="EMBL" id="CAFBOJ010000156">
    <property type="protein sequence ID" value="CAB4988853.1"/>
    <property type="molecule type" value="Genomic_DNA"/>
</dbReference>
<sequence>MSFVRVGMWRRVAALMLDWLACLAIANALTAQGSAVRQLAPLGIFALEVYVLTALSGASAGQRVLKMKVVRFDDGGRVSAKNVLIRTVLLCLVVTAVTFDENGRGLHERLSKSVLTRI</sequence>
<gene>
    <name evidence="7" type="ORF">UFOPK2254_00276</name>
    <name evidence="8" type="ORF">UFOPK2646_01102</name>
    <name evidence="9" type="ORF">UFOPK2907_00654</name>
    <name evidence="10" type="ORF">UFOPK3197_00897</name>
    <name evidence="11" type="ORF">UFOPK3241_00993</name>
    <name evidence="12" type="ORF">UFOPK3937_01172</name>
    <name evidence="13" type="ORF">UFOPK4265_00362</name>
    <name evidence="14" type="ORF">UFOPK4401_00479</name>
</gene>
<evidence type="ECO:0000313" key="12">
    <source>
        <dbReference type="EMBL" id="CAB4988853.1"/>
    </source>
</evidence>
<evidence type="ECO:0000256" key="1">
    <source>
        <dbReference type="ARBA" id="ARBA00004141"/>
    </source>
</evidence>
<dbReference type="EMBL" id="CAFABI010000100">
    <property type="protein sequence ID" value="CAB4830866.1"/>
    <property type="molecule type" value="Genomic_DNA"/>
</dbReference>
<protein>
    <submittedName>
        <fullName evidence="14">Unannotated protein</fullName>
    </submittedName>
</protein>
<evidence type="ECO:0000313" key="14">
    <source>
        <dbReference type="EMBL" id="CAB5073602.1"/>
    </source>
</evidence>
<organism evidence="14">
    <name type="scientific">freshwater metagenome</name>
    <dbReference type="NCBI Taxonomy" id="449393"/>
    <lineage>
        <taxon>unclassified sequences</taxon>
        <taxon>metagenomes</taxon>
        <taxon>ecological metagenomes</taxon>
    </lineage>
</organism>
<feature type="transmembrane region" description="Helical" evidence="5">
    <location>
        <begin position="38"/>
        <end position="62"/>
    </location>
</feature>